<sequence>MKKLMMGLMLAVNLISLNALADKQFVGAGKFYDLIADYKTVCKSAECTKPYREMIVYTNGVRDSFLTKFQFSKLERISDKQAFIWIDTVLQGDFHADGKTVLEEVVAIFKGTSLVAYKVDYSQLAWYVGACGWDGESMSGLEKCPMGKIHESSFVSPDFKTYIRNDDDIADFYN</sequence>
<protein>
    <submittedName>
        <fullName evidence="2">Uncharacterized protein</fullName>
    </submittedName>
</protein>
<evidence type="ECO:0000313" key="2">
    <source>
        <dbReference type="EMBL" id="ASD65131.1"/>
    </source>
</evidence>
<evidence type="ECO:0000256" key="1">
    <source>
        <dbReference type="SAM" id="SignalP"/>
    </source>
</evidence>
<dbReference type="RefSeq" id="WP_088566535.1">
    <property type="nucleotide sequence ID" value="NZ_CP020946.1"/>
</dbReference>
<dbReference type="Proteomes" id="UP000197003">
    <property type="component" value="Chromosome"/>
</dbReference>
<evidence type="ECO:0000313" key="3">
    <source>
        <dbReference type="Proteomes" id="UP000197003"/>
    </source>
</evidence>
<proteinExistence type="predicted"/>
<dbReference type="EMBL" id="CP020946">
    <property type="protein sequence ID" value="ASD65131.1"/>
    <property type="molecule type" value="Genomic_DNA"/>
</dbReference>
<dbReference type="AlphaFoldDB" id="A0A1Z3NCH0"/>
<keyword evidence="1" id="KW-0732">Signal</keyword>
<name>A0A1Z3NCH0_BDEBC</name>
<dbReference type="OrthoDB" id="5292344at2"/>
<accession>A0A1Z3NCH0</accession>
<organism evidence="2 3">
    <name type="scientific">Bdellovibrio bacteriovorus</name>
    <dbReference type="NCBI Taxonomy" id="959"/>
    <lineage>
        <taxon>Bacteria</taxon>
        <taxon>Pseudomonadati</taxon>
        <taxon>Bdellovibrionota</taxon>
        <taxon>Bdellovibrionia</taxon>
        <taxon>Bdellovibrionales</taxon>
        <taxon>Pseudobdellovibrionaceae</taxon>
        <taxon>Bdellovibrio</taxon>
    </lineage>
</organism>
<feature type="signal peptide" evidence="1">
    <location>
        <begin position="1"/>
        <end position="21"/>
    </location>
</feature>
<reference evidence="2 3" key="1">
    <citation type="submission" date="2017-04" db="EMBL/GenBank/DDBJ databases">
        <title>Whole genome sequence of Bdellovibrio bacteriovorus strain SSB218315.</title>
        <authorList>
            <person name="Oyedara O."/>
            <person name="Rodriguez-Perez M.A."/>
        </authorList>
    </citation>
    <scope>NUCLEOTIDE SEQUENCE [LARGE SCALE GENOMIC DNA]</scope>
    <source>
        <strain evidence="2 3">SSB218315</strain>
    </source>
</reference>
<gene>
    <name evidence="2" type="ORF">B9G79_16930</name>
</gene>
<feature type="chain" id="PRO_5012825663" evidence="1">
    <location>
        <begin position="22"/>
        <end position="174"/>
    </location>
</feature>